<evidence type="ECO:0000256" key="2">
    <source>
        <dbReference type="ARBA" id="ARBA00022737"/>
    </source>
</evidence>
<evidence type="ECO:0000256" key="3">
    <source>
        <dbReference type="ARBA" id="ARBA00023125"/>
    </source>
</evidence>
<sequence length="414" mass="47543">MQLATKLVPQIKILSFMEGGSEDSFYGNFENKHNFWLEPSYDQLDTLDSFSWPLDNFSHQQNLFNTMTNDYNPDVYSGFSTGGGSTDNYTEGVSELNRPPQEIGLLNDTLLIDGVTDQNENLDSNFNAFVEAQLQERPNIRIERIEKNGSSMYWIKGQWTVEEDRKLISLVNQYGYRKWATIAEHMVGRIGKQCRERWHNHLRPDIKKDLVWSEDEERLLIEAHERLGNRWAEIAKYIPGRTENSIKNHWNATKRKQTSKRKIKRPDKLKGLVLSTVLEDYIKNKYFNKGSTSSNTDVLTTPNGNLQPIVRKNSIIGINPPPSSPDDSTSHFNFDTFDEEMSFIDVLFGHNDNVNGKLMSSTNINASEDNMKQSGSKGDIPGVHEAQDDFFSPDIFFSDYMFEGSPYNMDSNLE</sequence>
<feature type="domain" description="SANT" evidence="6">
    <location>
        <begin position="207"/>
        <end position="258"/>
    </location>
</feature>
<keyword evidence="3" id="KW-0238">DNA-binding</keyword>
<dbReference type="EMBL" id="WHWC01000008">
    <property type="protein sequence ID" value="KAG8377537.1"/>
    <property type="molecule type" value="Genomic_DNA"/>
</dbReference>
<feature type="domain" description="Myb-like" evidence="5">
    <location>
        <begin position="156"/>
        <end position="202"/>
    </location>
</feature>
<feature type="domain" description="Myb-like" evidence="5">
    <location>
        <begin position="212"/>
        <end position="254"/>
    </location>
</feature>
<dbReference type="GO" id="GO:0000978">
    <property type="term" value="F:RNA polymerase II cis-regulatory region sequence-specific DNA binding"/>
    <property type="evidence" value="ECO:0007669"/>
    <property type="project" value="TreeGrafter"/>
</dbReference>
<evidence type="ECO:0000256" key="1">
    <source>
        <dbReference type="ARBA" id="ARBA00004123"/>
    </source>
</evidence>
<dbReference type="Gene3D" id="1.10.10.60">
    <property type="entry name" value="Homeodomain-like"/>
    <property type="match status" value="2"/>
</dbReference>
<name>A0AAV6XC46_9LAMI</name>
<keyword evidence="9" id="KW-1185">Reference proteome</keyword>
<dbReference type="InterPro" id="IPR009057">
    <property type="entry name" value="Homeodomain-like_sf"/>
</dbReference>
<dbReference type="InterPro" id="IPR017930">
    <property type="entry name" value="Myb_dom"/>
</dbReference>
<comment type="caution">
    <text evidence="8">The sequence shown here is derived from an EMBL/GenBank/DDBJ whole genome shotgun (WGS) entry which is preliminary data.</text>
</comment>
<dbReference type="PROSITE" id="PS51293">
    <property type="entry name" value="SANT"/>
    <property type="match status" value="1"/>
</dbReference>
<dbReference type="Pfam" id="PF00249">
    <property type="entry name" value="Myb_DNA-binding"/>
    <property type="match status" value="2"/>
</dbReference>
<dbReference type="PANTHER" id="PTHR45614:SF218">
    <property type="entry name" value="TRANSCRIPTION FACTOR MYB119-RELATED"/>
    <property type="match status" value="1"/>
</dbReference>
<keyword evidence="4" id="KW-0539">Nucleus</keyword>
<evidence type="ECO:0000313" key="8">
    <source>
        <dbReference type="EMBL" id="KAG8377537.1"/>
    </source>
</evidence>
<dbReference type="SMART" id="SM00717">
    <property type="entry name" value="SANT"/>
    <property type="match status" value="2"/>
</dbReference>
<dbReference type="Proteomes" id="UP000826271">
    <property type="component" value="Unassembled WGS sequence"/>
</dbReference>
<dbReference type="CDD" id="cd00167">
    <property type="entry name" value="SANT"/>
    <property type="match status" value="2"/>
</dbReference>
<keyword evidence="2" id="KW-0677">Repeat</keyword>
<dbReference type="PROSITE" id="PS51294">
    <property type="entry name" value="HTH_MYB"/>
    <property type="match status" value="2"/>
</dbReference>
<dbReference type="GO" id="GO:0000981">
    <property type="term" value="F:DNA-binding transcription factor activity, RNA polymerase II-specific"/>
    <property type="evidence" value="ECO:0007669"/>
    <property type="project" value="TreeGrafter"/>
</dbReference>
<dbReference type="GO" id="GO:0005634">
    <property type="term" value="C:nucleus"/>
    <property type="evidence" value="ECO:0007669"/>
    <property type="project" value="UniProtKB-SubCell"/>
</dbReference>
<evidence type="ECO:0000259" key="6">
    <source>
        <dbReference type="PROSITE" id="PS51293"/>
    </source>
</evidence>
<dbReference type="FunFam" id="1.10.10.60:FF:000010">
    <property type="entry name" value="Transcriptional activator Myb isoform A"/>
    <property type="match status" value="1"/>
</dbReference>
<dbReference type="PROSITE" id="PS50090">
    <property type="entry name" value="MYB_LIKE"/>
    <property type="match status" value="2"/>
</dbReference>
<gene>
    <name evidence="8" type="ORF">BUALT_Bualt08G0043500</name>
</gene>
<organism evidence="8 9">
    <name type="scientific">Buddleja alternifolia</name>
    <dbReference type="NCBI Taxonomy" id="168488"/>
    <lineage>
        <taxon>Eukaryota</taxon>
        <taxon>Viridiplantae</taxon>
        <taxon>Streptophyta</taxon>
        <taxon>Embryophyta</taxon>
        <taxon>Tracheophyta</taxon>
        <taxon>Spermatophyta</taxon>
        <taxon>Magnoliopsida</taxon>
        <taxon>eudicotyledons</taxon>
        <taxon>Gunneridae</taxon>
        <taxon>Pentapetalae</taxon>
        <taxon>asterids</taxon>
        <taxon>lamiids</taxon>
        <taxon>Lamiales</taxon>
        <taxon>Scrophulariaceae</taxon>
        <taxon>Buddlejeae</taxon>
        <taxon>Buddleja</taxon>
    </lineage>
</organism>
<dbReference type="AlphaFoldDB" id="A0AAV6XC46"/>
<dbReference type="PANTHER" id="PTHR45614">
    <property type="entry name" value="MYB PROTEIN-RELATED"/>
    <property type="match status" value="1"/>
</dbReference>
<protein>
    <submittedName>
        <fullName evidence="8">Uncharacterized protein</fullName>
    </submittedName>
</protein>
<evidence type="ECO:0000313" key="9">
    <source>
        <dbReference type="Proteomes" id="UP000826271"/>
    </source>
</evidence>
<comment type="subcellular location">
    <subcellularLocation>
        <location evidence="1">Nucleus</location>
    </subcellularLocation>
</comment>
<feature type="domain" description="HTH myb-type" evidence="7">
    <location>
        <begin position="156"/>
        <end position="206"/>
    </location>
</feature>
<dbReference type="InterPro" id="IPR050560">
    <property type="entry name" value="MYB_TF"/>
</dbReference>
<feature type="domain" description="HTH myb-type" evidence="7">
    <location>
        <begin position="212"/>
        <end position="258"/>
    </location>
</feature>
<evidence type="ECO:0000259" key="5">
    <source>
        <dbReference type="PROSITE" id="PS50090"/>
    </source>
</evidence>
<accession>A0AAV6XC46</accession>
<evidence type="ECO:0000259" key="7">
    <source>
        <dbReference type="PROSITE" id="PS51294"/>
    </source>
</evidence>
<dbReference type="InterPro" id="IPR017884">
    <property type="entry name" value="SANT_dom"/>
</dbReference>
<dbReference type="SUPFAM" id="SSF46689">
    <property type="entry name" value="Homeodomain-like"/>
    <property type="match status" value="1"/>
</dbReference>
<dbReference type="InterPro" id="IPR001005">
    <property type="entry name" value="SANT/Myb"/>
</dbReference>
<evidence type="ECO:0000256" key="4">
    <source>
        <dbReference type="ARBA" id="ARBA00023242"/>
    </source>
</evidence>
<reference evidence="8" key="1">
    <citation type="submission" date="2019-10" db="EMBL/GenBank/DDBJ databases">
        <authorList>
            <person name="Zhang R."/>
            <person name="Pan Y."/>
            <person name="Wang J."/>
            <person name="Ma R."/>
            <person name="Yu S."/>
        </authorList>
    </citation>
    <scope>NUCLEOTIDE SEQUENCE</scope>
    <source>
        <strain evidence="8">LA-IB0</strain>
        <tissue evidence="8">Leaf</tissue>
    </source>
</reference>
<proteinExistence type="predicted"/>